<keyword evidence="3 10" id="KW-0808">Transferase</keyword>
<evidence type="ECO:0000313" key="11">
    <source>
        <dbReference type="Proteomes" id="UP000294360"/>
    </source>
</evidence>
<dbReference type="NCBIfam" id="NF008557">
    <property type="entry name" value="PRK11493.1"/>
    <property type="match status" value="1"/>
</dbReference>
<comment type="subcellular location">
    <subcellularLocation>
        <location evidence="1">Cytoplasm</location>
    </subcellularLocation>
</comment>
<protein>
    <recommendedName>
        <fullName evidence="7">3-mercaptopyruvate sulfurtransferase</fullName>
        <ecNumber evidence="6">2.8.1.2</ecNumber>
    </recommendedName>
    <alternativeName>
        <fullName evidence="8">Rhodanese-like protein</fullName>
    </alternativeName>
</protein>
<evidence type="ECO:0000256" key="7">
    <source>
        <dbReference type="ARBA" id="ARBA00070833"/>
    </source>
</evidence>
<dbReference type="PANTHER" id="PTHR11364:SF27">
    <property type="entry name" value="SULFURTRANSFERASE"/>
    <property type="match status" value="1"/>
</dbReference>
<dbReference type="CDD" id="cd01449">
    <property type="entry name" value="TST_Repeat_2"/>
    <property type="match status" value="1"/>
</dbReference>
<dbReference type="InterPro" id="IPR001763">
    <property type="entry name" value="Rhodanese-like_dom"/>
</dbReference>
<dbReference type="FunFam" id="3.40.250.10:FF:000015">
    <property type="entry name" value="Sulfurtransferase"/>
    <property type="match status" value="1"/>
</dbReference>
<keyword evidence="4" id="KW-0677">Repeat</keyword>
<gene>
    <name evidence="10" type="primary">sseA</name>
    <name evidence="10" type="ORF">MTUNDRAET4_0866</name>
</gene>
<evidence type="ECO:0000256" key="2">
    <source>
        <dbReference type="ARBA" id="ARBA00022490"/>
    </source>
</evidence>
<dbReference type="SMART" id="SM00450">
    <property type="entry name" value="RHOD"/>
    <property type="match status" value="2"/>
</dbReference>
<evidence type="ECO:0000256" key="5">
    <source>
        <dbReference type="ARBA" id="ARBA00051793"/>
    </source>
</evidence>
<evidence type="ECO:0000259" key="9">
    <source>
        <dbReference type="PROSITE" id="PS50206"/>
    </source>
</evidence>
<dbReference type="Gene3D" id="3.40.250.10">
    <property type="entry name" value="Rhodanese-like domain"/>
    <property type="match status" value="2"/>
</dbReference>
<organism evidence="10 11">
    <name type="scientific">Methylocella tundrae</name>
    <dbReference type="NCBI Taxonomy" id="227605"/>
    <lineage>
        <taxon>Bacteria</taxon>
        <taxon>Pseudomonadati</taxon>
        <taxon>Pseudomonadota</taxon>
        <taxon>Alphaproteobacteria</taxon>
        <taxon>Hyphomicrobiales</taxon>
        <taxon>Beijerinckiaceae</taxon>
        <taxon>Methylocella</taxon>
    </lineage>
</organism>
<comment type="catalytic activity">
    <reaction evidence="5">
        <text>2-oxo-3-sulfanylpropanoate + [thioredoxin]-dithiol = [thioredoxin]-disulfide + hydrogen sulfide + pyruvate + H(+)</text>
        <dbReference type="Rhea" id="RHEA:21740"/>
        <dbReference type="Rhea" id="RHEA-COMP:10698"/>
        <dbReference type="Rhea" id="RHEA-COMP:10700"/>
        <dbReference type="ChEBI" id="CHEBI:15361"/>
        <dbReference type="ChEBI" id="CHEBI:15378"/>
        <dbReference type="ChEBI" id="CHEBI:29919"/>
        <dbReference type="ChEBI" id="CHEBI:29950"/>
        <dbReference type="ChEBI" id="CHEBI:50058"/>
        <dbReference type="ChEBI" id="CHEBI:57678"/>
        <dbReference type="EC" id="2.8.1.2"/>
    </reaction>
    <physiologicalReaction direction="left-to-right" evidence="5">
        <dbReference type="Rhea" id="RHEA:21741"/>
    </physiologicalReaction>
</comment>
<dbReference type="CDD" id="cd01448">
    <property type="entry name" value="TST_Repeat_1"/>
    <property type="match status" value="1"/>
</dbReference>
<reference evidence="10 11" key="1">
    <citation type="submission" date="2019-03" db="EMBL/GenBank/DDBJ databases">
        <authorList>
            <person name="Kox A.R. M."/>
        </authorList>
    </citation>
    <scope>NUCLEOTIDE SEQUENCE [LARGE SCALE GENOMIC DNA]</scope>
    <source>
        <strain evidence="10">MTUNDRAET4 annotated genome</strain>
    </source>
</reference>
<dbReference type="AlphaFoldDB" id="A0A4U8YVB1"/>
<dbReference type="KEGG" id="mtun:MTUNDRAET4_0866"/>
<dbReference type="EMBL" id="LR536450">
    <property type="protein sequence ID" value="VFU07759.1"/>
    <property type="molecule type" value="Genomic_DNA"/>
</dbReference>
<name>A0A4U8YVB1_METTU</name>
<evidence type="ECO:0000256" key="3">
    <source>
        <dbReference type="ARBA" id="ARBA00022679"/>
    </source>
</evidence>
<sequence length="287" mass="30378">MTAGSSSAFFVSASWLAEHLDAPDLAIIDGSFFMPAENRDAKEEFRASHIPGAVFFDIDAIADHSTSLPHMLPSPKDFAEAAGKLGLGDGMRFVVYDSSSLVGAARVWWTLRLYGAKNVKILEGGFQQWRDEGRPLQSGWPEPAPRVFTPKFDASAVAAAKDVLSASETGSAQIVDARSAARFTGEAPEPRPGLRSGHIPKSSNVPWSLVAAEGRIKAPETVEAAFTQAGVDLARPVITTCGSGVTASILLLALETIGKKDIRLYDGSWSEWGGSPDLPVATGKAAP</sequence>
<evidence type="ECO:0000256" key="6">
    <source>
        <dbReference type="ARBA" id="ARBA00066832"/>
    </source>
</evidence>
<dbReference type="PROSITE" id="PS00380">
    <property type="entry name" value="RHODANESE_1"/>
    <property type="match status" value="1"/>
</dbReference>
<dbReference type="InterPro" id="IPR045078">
    <property type="entry name" value="TST/MPST-like"/>
</dbReference>
<feature type="domain" description="Rhodanese" evidence="9">
    <location>
        <begin position="168"/>
        <end position="281"/>
    </location>
</feature>
<dbReference type="InterPro" id="IPR001307">
    <property type="entry name" value="Thiosulphate_STrfase_CS"/>
</dbReference>
<keyword evidence="10" id="KW-0670">Pyruvate</keyword>
<feature type="domain" description="Rhodanese" evidence="9">
    <location>
        <begin position="21"/>
        <end position="138"/>
    </location>
</feature>
<dbReference type="Proteomes" id="UP000294360">
    <property type="component" value="Chromosome"/>
</dbReference>
<evidence type="ECO:0000256" key="1">
    <source>
        <dbReference type="ARBA" id="ARBA00004496"/>
    </source>
</evidence>
<dbReference type="PANTHER" id="PTHR11364">
    <property type="entry name" value="THIOSULFATE SULFERTANSFERASE"/>
    <property type="match status" value="1"/>
</dbReference>
<dbReference type="RefSeq" id="WP_134487266.1">
    <property type="nucleotide sequence ID" value="NZ_CP139089.1"/>
</dbReference>
<dbReference type="SUPFAM" id="SSF52821">
    <property type="entry name" value="Rhodanese/Cell cycle control phosphatase"/>
    <property type="match status" value="2"/>
</dbReference>
<dbReference type="InterPro" id="IPR036873">
    <property type="entry name" value="Rhodanese-like_dom_sf"/>
</dbReference>
<dbReference type="OrthoDB" id="9781034at2"/>
<dbReference type="FunFam" id="3.40.250.10:FF:000001">
    <property type="entry name" value="Sulfurtransferase"/>
    <property type="match status" value="1"/>
</dbReference>
<proteinExistence type="predicted"/>
<dbReference type="GO" id="GO:0004792">
    <property type="term" value="F:thiosulfate-cyanide sulfurtransferase activity"/>
    <property type="evidence" value="ECO:0007669"/>
    <property type="project" value="InterPro"/>
</dbReference>
<dbReference type="Pfam" id="PF00581">
    <property type="entry name" value="Rhodanese"/>
    <property type="match status" value="2"/>
</dbReference>
<evidence type="ECO:0000313" key="10">
    <source>
        <dbReference type="EMBL" id="VFU07759.1"/>
    </source>
</evidence>
<dbReference type="GO" id="GO:0005737">
    <property type="term" value="C:cytoplasm"/>
    <property type="evidence" value="ECO:0007669"/>
    <property type="project" value="UniProtKB-SubCell"/>
</dbReference>
<evidence type="ECO:0000256" key="8">
    <source>
        <dbReference type="ARBA" id="ARBA00078354"/>
    </source>
</evidence>
<dbReference type="PROSITE" id="PS50206">
    <property type="entry name" value="RHODANESE_3"/>
    <property type="match status" value="2"/>
</dbReference>
<keyword evidence="2" id="KW-0963">Cytoplasm</keyword>
<dbReference type="GO" id="GO:0016784">
    <property type="term" value="F:3-mercaptopyruvate sulfurtransferase activity"/>
    <property type="evidence" value="ECO:0007669"/>
    <property type="project" value="UniProtKB-EC"/>
</dbReference>
<accession>A0A4U8YVB1</accession>
<dbReference type="EC" id="2.8.1.2" evidence="6"/>
<evidence type="ECO:0000256" key="4">
    <source>
        <dbReference type="ARBA" id="ARBA00022737"/>
    </source>
</evidence>